<dbReference type="EMBL" id="CM042883">
    <property type="protein sequence ID" value="KAI4378842.1"/>
    <property type="molecule type" value="Genomic_DNA"/>
</dbReference>
<evidence type="ECO:0000313" key="1">
    <source>
        <dbReference type="EMBL" id="KAI4378842.1"/>
    </source>
</evidence>
<comment type="caution">
    <text evidence="1">The sequence shown here is derived from an EMBL/GenBank/DDBJ whole genome shotgun (WGS) entry which is preliminary data.</text>
</comment>
<sequence length="81" mass="8873">MVRGCWPATPAECGGIRGAQGSTTWSRERMLACDTCGAWRHTRCSGIHDLEPVPERFVCQRCSFHGKSSSPRSVKTTASCE</sequence>
<keyword evidence="2" id="KW-1185">Reference proteome</keyword>
<proteinExistence type="predicted"/>
<accession>A0ACB9RK58</accession>
<gene>
    <name evidence="1" type="ORF">MLD38_016269</name>
</gene>
<organism evidence="1 2">
    <name type="scientific">Melastoma candidum</name>
    <dbReference type="NCBI Taxonomy" id="119954"/>
    <lineage>
        <taxon>Eukaryota</taxon>
        <taxon>Viridiplantae</taxon>
        <taxon>Streptophyta</taxon>
        <taxon>Embryophyta</taxon>
        <taxon>Tracheophyta</taxon>
        <taxon>Spermatophyta</taxon>
        <taxon>Magnoliopsida</taxon>
        <taxon>eudicotyledons</taxon>
        <taxon>Gunneridae</taxon>
        <taxon>Pentapetalae</taxon>
        <taxon>rosids</taxon>
        <taxon>malvids</taxon>
        <taxon>Myrtales</taxon>
        <taxon>Melastomataceae</taxon>
        <taxon>Melastomatoideae</taxon>
        <taxon>Melastomateae</taxon>
        <taxon>Melastoma</taxon>
    </lineage>
</organism>
<name>A0ACB9RK58_9MYRT</name>
<protein>
    <submittedName>
        <fullName evidence="1">Uncharacterized protein</fullName>
    </submittedName>
</protein>
<dbReference type="Proteomes" id="UP001057402">
    <property type="component" value="Chromosome 4"/>
</dbReference>
<evidence type="ECO:0000313" key="2">
    <source>
        <dbReference type="Proteomes" id="UP001057402"/>
    </source>
</evidence>
<reference evidence="2" key="1">
    <citation type="journal article" date="2023" name="Front. Plant Sci.">
        <title>Chromosomal-level genome assembly of Melastoma candidum provides insights into trichome evolution.</title>
        <authorList>
            <person name="Zhong Y."/>
            <person name="Wu W."/>
            <person name="Sun C."/>
            <person name="Zou P."/>
            <person name="Liu Y."/>
            <person name="Dai S."/>
            <person name="Zhou R."/>
        </authorList>
    </citation>
    <scope>NUCLEOTIDE SEQUENCE [LARGE SCALE GENOMIC DNA]</scope>
</reference>